<dbReference type="Proteomes" id="UP000075653">
    <property type="component" value="Unassembled WGS sequence"/>
</dbReference>
<dbReference type="InterPro" id="IPR020579">
    <property type="entry name" value="Exonuc_VII_lsu_C"/>
</dbReference>
<dbReference type="PANTHER" id="PTHR30008:SF0">
    <property type="entry name" value="EXODEOXYRIBONUCLEASE 7 LARGE SUBUNIT"/>
    <property type="match status" value="1"/>
</dbReference>
<comment type="similarity">
    <text evidence="5 6">Belongs to the XseA family.</text>
</comment>
<comment type="catalytic activity">
    <reaction evidence="5 6">
        <text>Exonucleolytic cleavage in either 5'- to 3'- or 3'- to 5'-direction to yield nucleoside 5'-phosphates.</text>
        <dbReference type="EC" id="3.1.11.6"/>
    </reaction>
</comment>
<reference evidence="9 10" key="1">
    <citation type="submission" date="2016-01" db="EMBL/GenBank/DDBJ databases">
        <title>Genome sequence of the acidophilic iron oxidising Ferrovum strain Z-31.</title>
        <authorList>
            <person name="Poehlein A."/>
            <person name="Ullrich S.R."/>
            <person name="Schloemann M."/>
            <person name="Muehling M."/>
            <person name="Daniel R."/>
        </authorList>
    </citation>
    <scope>NUCLEOTIDE SEQUENCE [LARGE SCALE GENOMIC DNA]</scope>
    <source>
        <strain evidence="9 10">Z-31</strain>
    </source>
</reference>
<feature type="domain" description="OB-fold nucleic acid binding" evidence="8">
    <location>
        <begin position="26"/>
        <end position="118"/>
    </location>
</feature>
<dbReference type="GO" id="GO:0006308">
    <property type="term" value="P:DNA catabolic process"/>
    <property type="evidence" value="ECO:0007669"/>
    <property type="project" value="UniProtKB-UniRule"/>
</dbReference>
<organism evidence="9 10">
    <name type="scientific">Ferrovum myxofaciens</name>
    <dbReference type="NCBI Taxonomy" id="416213"/>
    <lineage>
        <taxon>Bacteria</taxon>
        <taxon>Pseudomonadati</taxon>
        <taxon>Pseudomonadota</taxon>
        <taxon>Betaproteobacteria</taxon>
        <taxon>Ferrovales</taxon>
        <taxon>Ferrovaceae</taxon>
        <taxon>Ferrovum</taxon>
    </lineage>
</organism>
<keyword evidence="4 5" id="KW-0269">Exonuclease</keyword>
<dbReference type="CDD" id="cd04489">
    <property type="entry name" value="ExoVII_LU_OBF"/>
    <property type="match status" value="1"/>
</dbReference>
<comment type="function">
    <text evidence="5">Bidirectionally degrades single-stranded DNA into large acid-insoluble oligonucleotides, which are then degraded further into small acid-soluble oligonucleotides.</text>
</comment>
<keyword evidence="1 5" id="KW-0963">Cytoplasm</keyword>
<dbReference type="Pfam" id="PF13742">
    <property type="entry name" value="tRNA_anti_2"/>
    <property type="match status" value="1"/>
</dbReference>
<comment type="caution">
    <text evidence="9">The sequence shown here is derived from an EMBL/GenBank/DDBJ whole genome shotgun (WGS) entry which is preliminary data.</text>
</comment>
<protein>
    <recommendedName>
        <fullName evidence="5">Exodeoxyribonuclease 7 large subunit</fullName>
        <ecNumber evidence="5">3.1.11.6</ecNumber>
    </recommendedName>
    <alternativeName>
        <fullName evidence="5">Exodeoxyribonuclease VII large subunit</fullName>
        <shortName evidence="5">Exonuclease VII large subunit</shortName>
    </alternativeName>
</protein>
<dbReference type="RefSeq" id="WP_062188047.1">
    <property type="nucleotide sequence ID" value="NZ_LRRD01000022.1"/>
</dbReference>
<dbReference type="NCBIfam" id="TIGR00237">
    <property type="entry name" value="xseA"/>
    <property type="match status" value="1"/>
</dbReference>
<evidence type="ECO:0000259" key="7">
    <source>
        <dbReference type="Pfam" id="PF02601"/>
    </source>
</evidence>
<keyword evidence="3 5" id="KW-0378">Hydrolase</keyword>
<dbReference type="InterPro" id="IPR025824">
    <property type="entry name" value="OB-fold_nuc-bd_dom"/>
</dbReference>
<dbReference type="GO" id="GO:0003676">
    <property type="term" value="F:nucleic acid binding"/>
    <property type="evidence" value="ECO:0007669"/>
    <property type="project" value="InterPro"/>
</dbReference>
<evidence type="ECO:0000256" key="6">
    <source>
        <dbReference type="RuleBase" id="RU004355"/>
    </source>
</evidence>
<comment type="subunit">
    <text evidence="5">Heterooligomer composed of large and small subunits.</text>
</comment>
<evidence type="ECO:0000313" key="9">
    <source>
        <dbReference type="EMBL" id="KXW58170.1"/>
    </source>
</evidence>
<feature type="domain" description="Exonuclease VII large subunit C-terminal" evidence="7">
    <location>
        <begin position="142"/>
        <end position="431"/>
    </location>
</feature>
<evidence type="ECO:0000256" key="2">
    <source>
        <dbReference type="ARBA" id="ARBA00022722"/>
    </source>
</evidence>
<name>A0A149VY77_9PROT</name>
<evidence type="ECO:0000256" key="4">
    <source>
        <dbReference type="ARBA" id="ARBA00022839"/>
    </source>
</evidence>
<dbReference type="PANTHER" id="PTHR30008">
    <property type="entry name" value="EXODEOXYRIBONUCLEASE 7 LARGE SUBUNIT"/>
    <property type="match status" value="1"/>
</dbReference>
<dbReference type="STRING" id="1789004.FEMY_12930"/>
<dbReference type="InterPro" id="IPR003753">
    <property type="entry name" value="Exonuc_VII_L"/>
</dbReference>
<dbReference type="GO" id="GO:0005737">
    <property type="term" value="C:cytoplasm"/>
    <property type="evidence" value="ECO:0007669"/>
    <property type="project" value="UniProtKB-SubCell"/>
</dbReference>
<evidence type="ECO:0000313" key="10">
    <source>
        <dbReference type="Proteomes" id="UP000075653"/>
    </source>
</evidence>
<dbReference type="AlphaFoldDB" id="A0A149VY77"/>
<keyword evidence="10" id="KW-1185">Reference proteome</keyword>
<comment type="subcellular location">
    <subcellularLocation>
        <location evidence="5 6">Cytoplasm</location>
    </subcellularLocation>
</comment>
<dbReference type="EC" id="3.1.11.6" evidence="5"/>
<sequence>MTSIPSNHSPSEAFSRAEAEVFEKSYTVTEFTQRLQTILEKALPACWIHGEISNFTEASSGHWYFNLKESQAQIRCVMFRFRQNGSTVRPSNGMAVRLRGSLSYYAPNGTCQILVDNLRPAGLGALFEAFNLLKQQYAAAGLFDPERKRALPVMPRRVGVLTSPVGAAWRDVLTTLQRRAPQVSLILYPIPVQGEGAAQQIAARLLEAGARAECEVLILCRGGGSMEDLWAFNEAPVVEALVACPLPVITGIGHETDFTLADFVADQPAPTPTAAAELVHPERQQLLHQLTQLEERHFLALRRRVEKIALHLDQRRLRWENLQRRHWERQRQRLATLAQRLVHPGQRIAFQRQTLTALDQRWRLCCQRWFEQQRRHLERQTRTLEHLNPRAILARGYALVQDNAGHVIDDATRLKPGDQVQLTLAHGTRHATILPEPNDPC</sequence>
<gene>
    <name evidence="5 9" type="primary">xseA</name>
    <name evidence="9" type="ORF">FEMY_12930</name>
</gene>
<evidence type="ECO:0000259" key="8">
    <source>
        <dbReference type="Pfam" id="PF13742"/>
    </source>
</evidence>
<evidence type="ECO:0000256" key="3">
    <source>
        <dbReference type="ARBA" id="ARBA00022801"/>
    </source>
</evidence>
<dbReference type="HAMAP" id="MF_00378">
    <property type="entry name" value="Exonuc_7_L"/>
    <property type="match status" value="1"/>
</dbReference>
<dbReference type="PATRIC" id="fig|1789004.3.peg.1314"/>
<dbReference type="EMBL" id="LRRD01000022">
    <property type="protein sequence ID" value="KXW58170.1"/>
    <property type="molecule type" value="Genomic_DNA"/>
</dbReference>
<proteinExistence type="inferred from homology"/>
<dbReference type="GO" id="GO:0009318">
    <property type="term" value="C:exodeoxyribonuclease VII complex"/>
    <property type="evidence" value="ECO:0007669"/>
    <property type="project" value="UniProtKB-UniRule"/>
</dbReference>
<dbReference type="GO" id="GO:0008855">
    <property type="term" value="F:exodeoxyribonuclease VII activity"/>
    <property type="evidence" value="ECO:0007669"/>
    <property type="project" value="UniProtKB-UniRule"/>
</dbReference>
<evidence type="ECO:0000256" key="1">
    <source>
        <dbReference type="ARBA" id="ARBA00022490"/>
    </source>
</evidence>
<accession>A0A149VY77</accession>
<keyword evidence="2 5" id="KW-0540">Nuclease</keyword>
<evidence type="ECO:0000256" key="5">
    <source>
        <dbReference type="HAMAP-Rule" id="MF_00378"/>
    </source>
</evidence>
<dbReference type="Pfam" id="PF02601">
    <property type="entry name" value="Exonuc_VII_L"/>
    <property type="match status" value="1"/>
</dbReference>